<evidence type="ECO:0000256" key="10">
    <source>
        <dbReference type="ARBA" id="ARBA00022777"/>
    </source>
</evidence>
<dbReference type="InterPro" id="IPR003661">
    <property type="entry name" value="HisK_dim/P_dom"/>
</dbReference>
<dbReference type="PROSITE" id="PS50110">
    <property type="entry name" value="RESPONSE_REGULATORY"/>
    <property type="match status" value="1"/>
</dbReference>
<feature type="modified residue" description="Phosphohistidine" evidence="20">
    <location>
        <position position="706"/>
    </location>
</feature>
<evidence type="ECO:0000256" key="3">
    <source>
        <dbReference type="ARBA" id="ARBA00012438"/>
    </source>
</evidence>
<evidence type="ECO:0000256" key="11">
    <source>
        <dbReference type="ARBA" id="ARBA00022840"/>
    </source>
</evidence>
<dbReference type="Pfam" id="PF08448">
    <property type="entry name" value="PAS_4"/>
    <property type="match status" value="1"/>
</dbReference>
<comment type="caution">
    <text evidence="27">The sequence shown here is derived from an EMBL/GenBank/DDBJ whole genome shotgun (WGS) entry which is preliminary data.</text>
</comment>
<dbReference type="PANTHER" id="PTHR45339:SF1">
    <property type="entry name" value="HYBRID SIGNAL TRANSDUCTION HISTIDINE KINASE J"/>
    <property type="match status" value="1"/>
</dbReference>
<dbReference type="EMBL" id="WKJJ01000010">
    <property type="protein sequence ID" value="MRV73418.1"/>
    <property type="molecule type" value="Genomic_DNA"/>
</dbReference>
<proteinExistence type="predicted"/>
<evidence type="ECO:0000259" key="23">
    <source>
        <dbReference type="PROSITE" id="PS50109"/>
    </source>
</evidence>
<dbReference type="Gene3D" id="3.30.565.10">
    <property type="entry name" value="Histidine kinase-like ATPase, C-terminal domain"/>
    <property type="match status" value="1"/>
</dbReference>
<evidence type="ECO:0000313" key="27">
    <source>
        <dbReference type="EMBL" id="MRV73418.1"/>
    </source>
</evidence>
<keyword evidence="14" id="KW-0843">Virulence</keyword>
<dbReference type="FunFam" id="1.10.287.130:FF:000002">
    <property type="entry name" value="Two-component osmosensing histidine kinase"/>
    <property type="match status" value="1"/>
</dbReference>
<evidence type="ECO:0000259" key="25">
    <source>
        <dbReference type="PROSITE" id="PS50112"/>
    </source>
</evidence>
<name>A0A7X2IPZ6_9BURK</name>
<dbReference type="InterPro" id="IPR000014">
    <property type="entry name" value="PAS"/>
</dbReference>
<dbReference type="InterPro" id="IPR001789">
    <property type="entry name" value="Sig_transdc_resp-reg_receiver"/>
</dbReference>
<evidence type="ECO:0000256" key="19">
    <source>
        <dbReference type="ARBA" id="ARBA00070152"/>
    </source>
</evidence>
<dbReference type="Gene3D" id="1.20.120.160">
    <property type="entry name" value="HPT domain"/>
    <property type="match status" value="1"/>
</dbReference>
<dbReference type="Gene3D" id="3.30.450.20">
    <property type="entry name" value="PAS domain"/>
    <property type="match status" value="1"/>
</dbReference>
<dbReference type="SMART" id="SM00387">
    <property type="entry name" value="HATPase_c"/>
    <property type="match status" value="1"/>
</dbReference>
<organism evidence="27 28">
    <name type="scientific">Pseudoduganella rivuli</name>
    <dbReference type="NCBI Taxonomy" id="2666085"/>
    <lineage>
        <taxon>Bacteria</taxon>
        <taxon>Pseudomonadati</taxon>
        <taxon>Pseudomonadota</taxon>
        <taxon>Betaproteobacteria</taxon>
        <taxon>Burkholderiales</taxon>
        <taxon>Oxalobacteraceae</taxon>
        <taxon>Telluria group</taxon>
        <taxon>Pseudoduganella</taxon>
    </lineage>
</organism>
<dbReference type="InterPro" id="IPR003594">
    <property type="entry name" value="HATPase_dom"/>
</dbReference>
<dbReference type="RefSeq" id="WP_154375974.1">
    <property type="nucleotide sequence ID" value="NZ_WKJJ01000010.1"/>
</dbReference>
<dbReference type="InterPro" id="IPR013656">
    <property type="entry name" value="PAS_4"/>
</dbReference>
<evidence type="ECO:0000259" key="24">
    <source>
        <dbReference type="PROSITE" id="PS50110"/>
    </source>
</evidence>
<keyword evidence="7" id="KW-0812">Transmembrane</keyword>
<dbReference type="Proteomes" id="UP000446768">
    <property type="component" value="Unassembled WGS sequence"/>
</dbReference>
<evidence type="ECO:0000256" key="14">
    <source>
        <dbReference type="ARBA" id="ARBA00023026"/>
    </source>
</evidence>
<dbReference type="CDD" id="cd00082">
    <property type="entry name" value="HisKA"/>
    <property type="match status" value="1"/>
</dbReference>
<dbReference type="SUPFAM" id="SSF55874">
    <property type="entry name" value="ATPase domain of HSP90 chaperone/DNA topoisomerase II/histidine kinase"/>
    <property type="match status" value="1"/>
</dbReference>
<evidence type="ECO:0000256" key="7">
    <source>
        <dbReference type="ARBA" id="ARBA00022692"/>
    </source>
</evidence>
<evidence type="ECO:0000256" key="8">
    <source>
        <dbReference type="ARBA" id="ARBA00022729"/>
    </source>
</evidence>
<evidence type="ECO:0000313" key="28">
    <source>
        <dbReference type="Proteomes" id="UP000446768"/>
    </source>
</evidence>
<keyword evidence="28" id="KW-1185">Reference proteome</keyword>
<evidence type="ECO:0000256" key="5">
    <source>
        <dbReference type="ARBA" id="ARBA00022553"/>
    </source>
</evidence>
<dbReference type="GO" id="GO:0000155">
    <property type="term" value="F:phosphorelay sensor kinase activity"/>
    <property type="evidence" value="ECO:0007669"/>
    <property type="project" value="InterPro"/>
</dbReference>
<evidence type="ECO:0000256" key="12">
    <source>
        <dbReference type="ARBA" id="ARBA00022989"/>
    </source>
</evidence>
<keyword evidence="4" id="KW-1003">Cell membrane</keyword>
<dbReference type="SMART" id="SM00091">
    <property type="entry name" value="PAS"/>
    <property type="match status" value="1"/>
</dbReference>
<evidence type="ECO:0000256" key="18">
    <source>
        <dbReference type="ARBA" id="ARBA00068150"/>
    </source>
</evidence>
<evidence type="ECO:0000256" key="15">
    <source>
        <dbReference type="ARBA" id="ARBA00023136"/>
    </source>
</evidence>
<keyword evidence="6" id="KW-0808">Transferase</keyword>
<evidence type="ECO:0000256" key="2">
    <source>
        <dbReference type="ARBA" id="ARBA00004651"/>
    </source>
</evidence>
<dbReference type="PROSITE" id="PS50109">
    <property type="entry name" value="HIS_KIN"/>
    <property type="match status" value="1"/>
</dbReference>
<dbReference type="Gene3D" id="3.40.50.2300">
    <property type="match status" value="1"/>
</dbReference>
<dbReference type="InterPro" id="IPR005467">
    <property type="entry name" value="His_kinase_dom"/>
</dbReference>
<sequence length="755" mass="82680">MQYFRLLKLIRRALGAVNDEEMAHRLASLRAIGETSLANGLVALLQEGERADPGLEPRLREVEAELALVRAENLLLHQEAARHGLGTRSGREEARRLAALLQDLQLHREDDAVHNQQLTEQILDQLPIPIFLKDRAGHYLRFNKRFEEYTQRTREEILGRTIEHIASPRWAEATRREDALAWQGQIVHSERRLMGFDPPRDVMVSRSVISSGGNEYMLGYFIDISEQRAAREAMQRAVESAEAASRAKSEFLANMSHEIRTPMNGIIGMTELVLESDLSPEQRADLALVKASAEALMNIVDGILDFSKVEAGKLDIEEVPFELRQMVDDAVRVMALRARQKGLELRCVLPASLPRNVRGDPGRLRQVLINLIGNAIKFTASGHVEVALALEQDGDEQCAICFTVSDTGIGIPLAKQQLIFEPFAQVDGSTTRQFGGTGLGLTICRRLVILMHGELHVSSEPGRRSRFSFTVPLRHTGLAVVAPLRAASVQAADLDSAVGGDVAGQPAPAGGTGPGGAQADTPAPPGSLRVLLAEDNPVNQRLALRLLEKLGHRATLVDNGVAALEEATRTAYDVVLMDVQMPVLDGLAATRHIRQWEHGGKRHVPIIAMTARAMAGDREHCLEAGMDDYLSKPIDLARLRQALAPYVAQPAAPVLDWEAALLRLDGDEDLLRELAALFVQDGPQLWRDVLDARAAGEHERSSRAIHSLKGVLVNFGAQRAIAAAERLSSGSEGSDVLELALAEVYRELSSRLDAC</sequence>
<dbReference type="SUPFAM" id="SSF52172">
    <property type="entry name" value="CheY-like"/>
    <property type="match status" value="1"/>
</dbReference>
<keyword evidence="10" id="KW-0418">Kinase</keyword>
<dbReference type="SUPFAM" id="SSF47226">
    <property type="entry name" value="Histidine-containing phosphotransfer domain, HPT domain"/>
    <property type="match status" value="1"/>
</dbReference>
<evidence type="ECO:0000256" key="22">
    <source>
        <dbReference type="SAM" id="MobiDB-lite"/>
    </source>
</evidence>
<feature type="domain" description="PAS" evidence="25">
    <location>
        <begin position="115"/>
        <end position="168"/>
    </location>
</feature>
<keyword evidence="12" id="KW-1133">Transmembrane helix</keyword>
<dbReference type="InterPro" id="IPR004358">
    <property type="entry name" value="Sig_transdc_His_kin-like_C"/>
</dbReference>
<comment type="function">
    <text evidence="16">Member of the two-component regulatory system BvgS/BvgA. Phosphorylates BvgA via a four-step phosphorelay in response to environmental signals.</text>
</comment>
<dbReference type="InterPro" id="IPR036641">
    <property type="entry name" value="HPT_dom_sf"/>
</dbReference>
<dbReference type="AlphaFoldDB" id="A0A7X2IPZ6"/>
<gene>
    <name evidence="27" type="ORF">GJ700_17035</name>
</gene>
<dbReference type="FunFam" id="3.30.565.10:FF:000010">
    <property type="entry name" value="Sensor histidine kinase RcsC"/>
    <property type="match status" value="1"/>
</dbReference>
<keyword evidence="5 21" id="KW-0597">Phosphoprotein</keyword>
<dbReference type="InterPro" id="IPR036890">
    <property type="entry name" value="HATPase_C_sf"/>
</dbReference>
<dbReference type="PROSITE" id="PS50112">
    <property type="entry name" value="PAS"/>
    <property type="match status" value="1"/>
</dbReference>
<dbReference type="SUPFAM" id="SSF55785">
    <property type="entry name" value="PYP-like sensor domain (PAS domain)"/>
    <property type="match status" value="1"/>
</dbReference>
<dbReference type="InterPro" id="IPR008207">
    <property type="entry name" value="Sig_transdc_His_kin_Hpt_dom"/>
</dbReference>
<dbReference type="Pfam" id="PF00512">
    <property type="entry name" value="HisKA"/>
    <property type="match status" value="1"/>
</dbReference>
<comment type="subunit">
    <text evidence="17">At low DSF concentrations, interacts with RpfF.</text>
</comment>
<dbReference type="GO" id="GO:0005524">
    <property type="term" value="F:ATP binding"/>
    <property type="evidence" value="ECO:0007669"/>
    <property type="project" value="UniProtKB-KW"/>
</dbReference>
<comment type="subcellular location">
    <subcellularLocation>
        <location evidence="2">Cell membrane</location>
        <topology evidence="2">Multi-pass membrane protein</topology>
    </subcellularLocation>
</comment>
<keyword evidence="9" id="KW-0547">Nucleotide-binding</keyword>
<feature type="region of interest" description="Disordered" evidence="22">
    <location>
        <begin position="500"/>
        <end position="525"/>
    </location>
</feature>
<evidence type="ECO:0000256" key="6">
    <source>
        <dbReference type="ARBA" id="ARBA00022679"/>
    </source>
</evidence>
<dbReference type="SMART" id="SM00448">
    <property type="entry name" value="REC"/>
    <property type="match status" value="1"/>
</dbReference>
<dbReference type="GO" id="GO:0005886">
    <property type="term" value="C:plasma membrane"/>
    <property type="evidence" value="ECO:0007669"/>
    <property type="project" value="UniProtKB-SubCell"/>
</dbReference>
<feature type="domain" description="HPt" evidence="26">
    <location>
        <begin position="667"/>
        <end position="755"/>
    </location>
</feature>
<evidence type="ECO:0000256" key="17">
    <source>
        <dbReference type="ARBA" id="ARBA00064003"/>
    </source>
</evidence>
<accession>A0A7X2IPZ6</accession>
<evidence type="ECO:0000256" key="21">
    <source>
        <dbReference type="PROSITE-ProRule" id="PRU00169"/>
    </source>
</evidence>
<dbReference type="PANTHER" id="PTHR45339">
    <property type="entry name" value="HYBRID SIGNAL TRANSDUCTION HISTIDINE KINASE J"/>
    <property type="match status" value="1"/>
</dbReference>
<evidence type="ECO:0000256" key="9">
    <source>
        <dbReference type="ARBA" id="ARBA00022741"/>
    </source>
</evidence>
<dbReference type="Pfam" id="PF00072">
    <property type="entry name" value="Response_reg"/>
    <property type="match status" value="1"/>
</dbReference>
<dbReference type="CDD" id="cd16922">
    <property type="entry name" value="HATPase_EvgS-ArcB-TorS-like"/>
    <property type="match status" value="1"/>
</dbReference>
<dbReference type="EC" id="2.7.13.3" evidence="3"/>
<dbReference type="Pfam" id="PF02518">
    <property type="entry name" value="HATPase_c"/>
    <property type="match status" value="1"/>
</dbReference>
<keyword evidence="15" id="KW-0472">Membrane</keyword>
<dbReference type="SUPFAM" id="SSF47384">
    <property type="entry name" value="Homodimeric domain of signal transducing histidine kinase"/>
    <property type="match status" value="1"/>
</dbReference>
<dbReference type="PROSITE" id="PS50894">
    <property type="entry name" value="HPT"/>
    <property type="match status" value="1"/>
</dbReference>
<evidence type="ECO:0000259" key="26">
    <source>
        <dbReference type="PROSITE" id="PS50894"/>
    </source>
</evidence>
<keyword evidence="11" id="KW-0067">ATP-binding</keyword>
<feature type="domain" description="Response regulatory" evidence="24">
    <location>
        <begin position="529"/>
        <end position="647"/>
    </location>
</feature>
<protein>
    <recommendedName>
        <fullName evidence="18">Sensory/regulatory protein RpfC</fullName>
        <ecNumber evidence="3">2.7.13.3</ecNumber>
    </recommendedName>
    <alternativeName>
        <fullName evidence="19">Virulence sensor protein BvgS</fullName>
    </alternativeName>
</protein>
<dbReference type="Gene3D" id="1.10.287.130">
    <property type="match status" value="1"/>
</dbReference>
<keyword evidence="8" id="KW-0732">Signal</keyword>
<reference evidence="27 28" key="1">
    <citation type="submission" date="2019-11" db="EMBL/GenBank/DDBJ databases">
        <title>Novel species isolated from a subtropical stream in China.</title>
        <authorList>
            <person name="Lu H."/>
        </authorList>
    </citation>
    <scope>NUCLEOTIDE SEQUENCE [LARGE SCALE GENOMIC DNA]</scope>
    <source>
        <strain evidence="27 28">FT92W</strain>
    </source>
</reference>
<evidence type="ECO:0000256" key="4">
    <source>
        <dbReference type="ARBA" id="ARBA00022475"/>
    </source>
</evidence>
<dbReference type="InterPro" id="IPR011006">
    <property type="entry name" value="CheY-like_superfamily"/>
</dbReference>
<keyword evidence="13" id="KW-0902">Two-component regulatory system</keyword>
<evidence type="ECO:0000256" key="20">
    <source>
        <dbReference type="PROSITE-ProRule" id="PRU00110"/>
    </source>
</evidence>
<dbReference type="PRINTS" id="PR00344">
    <property type="entry name" value="BCTRLSENSOR"/>
</dbReference>
<dbReference type="NCBIfam" id="TIGR00229">
    <property type="entry name" value="sensory_box"/>
    <property type="match status" value="1"/>
</dbReference>
<dbReference type="InterPro" id="IPR036097">
    <property type="entry name" value="HisK_dim/P_sf"/>
</dbReference>
<dbReference type="SMART" id="SM00388">
    <property type="entry name" value="HisKA"/>
    <property type="match status" value="1"/>
</dbReference>
<dbReference type="CDD" id="cd17546">
    <property type="entry name" value="REC_hyHK_CKI1_RcsC-like"/>
    <property type="match status" value="1"/>
</dbReference>
<feature type="domain" description="Histidine kinase" evidence="23">
    <location>
        <begin position="254"/>
        <end position="475"/>
    </location>
</feature>
<feature type="modified residue" description="4-aspartylphosphate" evidence="21">
    <location>
        <position position="578"/>
    </location>
</feature>
<evidence type="ECO:0000256" key="1">
    <source>
        <dbReference type="ARBA" id="ARBA00000085"/>
    </source>
</evidence>
<evidence type="ECO:0000256" key="13">
    <source>
        <dbReference type="ARBA" id="ARBA00023012"/>
    </source>
</evidence>
<dbReference type="InterPro" id="IPR035965">
    <property type="entry name" value="PAS-like_dom_sf"/>
</dbReference>
<evidence type="ECO:0000256" key="16">
    <source>
        <dbReference type="ARBA" id="ARBA00058004"/>
    </source>
</evidence>
<comment type="catalytic activity">
    <reaction evidence="1">
        <text>ATP + protein L-histidine = ADP + protein N-phospho-L-histidine.</text>
        <dbReference type="EC" id="2.7.13.3"/>
    </reaction>
</comment>